<dbReference type="PANTHER" id="PTHR21027">
    <property type="entry name" value="TRNA-SPLICING ENDONUCLEASE SUBUNIT SEN54"/>
    <property type="match status" value="1"/>
</dbReference>
<evidence type="ECO:0000256" key="3">
    <source>
        <dbReference type="SAM" id="MobiDB-lite"/>
    </source>
</evidence>
<keyword evidence="6" id="KW-1185">Reference proteome</keyword>
<dbReference type="Pfam" id="PF12928">
    <property type="entry name" value="tRNA_int_end_N2"/>
    <property type="match status" value="1"/>
</dbReference>
<keyword evidence="5" id="KW-0378">Hydrolase</keyword>
<comment type="similarity">
    <text evidence="1">Belongs to the SEN54 family.</text>
</comment>
<dbReference type="PANTHER" id="PTHR21027:SF1">
    <property type="entry name" value="TRNA-SPLICING ENDONUCLEASE SUBUNIT SEN54"/>
    <property type="match status" value="1"/>
</dbReference>
<proteinExistence type="inferred from homology"/>
<accession>A0AAD1SIS8</accession>
<name>A0AAD1SIS8_PELCU</name>
<dbReference type="Proteomes" id="UP001295444">
    <property type="component" value="Chromosome 06"/>
</dbReference>
<reference evidence="5" key="1">
    <citation type="submission" date="2022-03" db="EMBL/GenBank/DDBJ databases">
        <authorList>
            <person name="Alioto T."/>
            <person name="Alioto T."/>
            <person name="Gomez Garrido J."/>
        </authorList>
    </citation>
    <scope>NUCLEOTIDE SEQUENCE</scope>
</reference>
<keyword evidence="2" id="KW-0819">tRNA processing</keyword>
<feature type="region of interest" description="Disordered" evidence="3">
    <location>
        <begin position="87"/>
        <end position="111"/>
    </location>
</feature>
<feature type="domain" description="tRNA-splicing endonuclease subunit Sen54 N-terminal" evidence="4">
    <location>
        <begin position="1"/>
        <end position="29"/>
    </location>
</feature>
<evidence type="ECO:0000256" key="2">
    <source>
        <dbReference type="ARBA" id="ARBA00022694"/>
    </source>
</evidence>
<protein>
    <submittedName>
        <fullName evidence="5">tRNA-splicing endonuclease subunit Sen54, partial</fullName>
    </submittedName>
</protein>
<dbReference type="GO" id="GO:0000214">
    <property type="term" value="C:tRNA-intron endonuclease complex"/>
    <property type="evidence" value="ECO:0007669"/>
    <property type="project" value="TreeGrafter"/>
</dbReference>
<sequence>MGSTEQGKQCLLPEEAVYLLECGTVQIFYKELQLSVQEAYERLLTHQTITMQQYQVYSYLKRLGYIVTRFKASSVMSTYERQINVQPCSRSRQKRKRSSSPKLKENLKQNKEDQQTVFEDIQDLKVEQSLNSSVWINQFTSTGARIADTIEDINPESANQLENTQTEKLRSPFRWDFSKILFPSCAPDHSCNLLPPPEHELLPENVAGRELDISLWRLRLNQKMDKMSRREQEQYDWEQRFKTSINADPMVQKCTSWKEYKKLLQDRGHSSQKERPHHLWAGNITPLVTPQHGMSTASVLEQITVMHQSHLLDDSNRLQNYAPDMPQILFDVHQSDGTSEFKKSRPGKPYARICVCSFDEPIPSLHTVKCLALRSGDVPVVFALVNCGEVAFYTFKDFQLPVDVYP</sequence>
<evidence type="ECO:0000313" key="6">
    <source>
        <dbReference type="Proteomes" id="UP001295444"/>
    </source>
</evidence>
<dbReference type="GO" id="GO:0000379">
    <property type="term" value="P:tRNA-type intron splice site recognition and cleavage"/>
    <property type="evidence" value="ECO:0007669"/>
    <property type="project" value="TreeGrafter"/>
</dbReference>
<keyword evidence="5" id="KW-0255">Endonuclease</keyword>
<evidence type="ECO:0000313" key="5">
    <source>
        <dbReference type="EMBL" id="CAH2302405.1"/>
    </source>
</evidence>
<evidence type="ECO:0000259" key="4">
    <source>
        <dbReference type="Pfam" id="PF12928"/>
    </source>
</evidence>
<gene>
    <name evidence="5" type="ORF">PECUL_23A023615</name>
</gene>
<dbReference type="Gene3D" id="3.40.1350.150">
    <property type="match status" value="1"/>
</dbReference>
<dbReference type="GO" id="GO:0004519">
    <property type="term" value="F:endonuclease activity"/>
    <property type="evidence" value="ECO:0007669"/>
    <property type="project" value="UniProtKB-KW"/>
</dbReference>
<feature type="compositionally biased region" description="Basic and acidic residues" evidence="3">
    <location>
        <begin position="102"/>
        <end position="111"/>
    </location>
</feature>
<dbReference type="AlphaFoldDB" id="A0AAD1SIS8"/>
<keyword evidence="5" id="KW-0540">Nuclease</keyword>
<organism evidence="5 6">
    <name type="scientific">Pelobates cultripes</name>
    <name type="common">Western spadefoot toad</name>
    <dbReference type="NCBI Taxonomy" id="61616"/>
    <lineage>
        <taxon>Eukaryota</taxon>
        <taxon>Metazoa</taxon>
        <taxon>Chordata</taxon>
        <taxon>Craniata</taxon>
        <taxon>Vertebrata</taxon>
        <taxon>Euteleostomi</taxon>
        <taxon>Amphibia</taxon>
        <taxon>Batrachia</taxon>
        <taxon>Anura</taxon>
        <taxon>Pelobatoidea</taxon>
        <taxon>Pelobatidae</taxon>
        <taxon>Pelobates</taxon>
    </lineage>
</organism>
<dbReference type="InterPro" id="IPR024337">
    <property type="entry name" value="tRNA_splic_suSen54"/>
</dbReference>
<evidence type="ECO:0000256" key="1">
    <source>
        <dbReference type="ARBA" id="ARBA00005736"/>
    </source>
</evidence>
<dbReference type="InterPro" id="IPR024336">
    <property type="entry name" value="tRNA_splic_suSen54_N"/>
</dbReference>
<dbReference type="EMBL" id="OW240917">
    <property type="protein sequence ID" value="CAH2302405.1"/>
    <property type="molecule type" value="Genomic_DNA"/>
</dbReference>